<feature type="compositionally biased region" description="Basic and acidic residues" evidence="2">
    <location>
        <begin position="316"/>
        <end position="327"/>
    </location>
</feature>
<dbReference type="GO" id="GO:0005886">
    <property type="term" value="C:plasma membrane"/>
    <property type="evidence" value="ECO:0007669"/>
    <property type="project" value="UniProtKB-SubCell"/>
</dbReference>
<dbReference type="PROSITE" id="PS51145">
    <property type="entry name" value="ZU5"/>
    <property type="match status" value="1"/>
</dbReference>
<comment type="function">
    <text evidence="1">Receptor for netrin required for axon guidance. Mediates axon repulsion of neuronal growth cones in the developing nervous system upon ligand binding.</text>
</comment>
<dbReference type="Gene3D" id="1.10.533.10">
    <property type="entry name" value="Death Domain, Fas"/>
    <property type="match status" value="1"/>
</dbReference>
<dbReference type="Pfam" id="PF00791">
    <property type="entry name" value="ZU5"/>
    <property type="match status" value="1"/>
</dbReference>
<proteinExistence type="inferred from homology"/>
<evidence type="ECO:0000259" key="3">
    <source>
        <dbReference type="PROSITE" id="PS51145"/>
    </source>
</evidence>
<feature type="region of interest" description="Disordered" evidence="2">
    <location>
        <begin position="347"/>
        <end position="368"/>
    </location>
</feature>
<feature type="region of interest" description="Disordered" evidence="2">
    <location>
        <begin position="1"/>
        <end position="62"/>
    </location>
</feature>
<dbReference type="GO" id="GO:0005042">
    <property type="term" value="F:netrin receptor activity"/>
    <property type="evidence" value="ECO:0007669"/>
    <property type="project" value="UniProtKB-UniRule"/>
</dbReference>
<dbReference type="AlphaFoldDB" id="A0A914BB59"/>
<dbReference type="Proteomes" id="UP000887568">
    <property type="component" value="Unplaced"/>
</dbReference>
<reference evidence="4" key="1">
    <citation type="submission" date="2022-11" db="UniProtKB">
        <authorList>
            <consortium name="EnsemblMetazoa"/>
        </authorList>
    </citation>
    <scope>IDENTIFICATION</scope>
</reference>
<organism evidence="4 5">
    <name type="scientific">Patiria miniata</name>
    <name type="common">Bat star</name>
    <name type="synonym">Asterina miniata</name>
    <dbReference type="NCBI Taxonomy" id="46514"/>
    <lineage>
        <taxon>Eukaryota</taxon>
        <taxon>Metazoa</taxon>
        <taxon>Echinodermata</taxon>
        <taxon>Eleutherozoa</taxon>
        <taxon>Asterozoa</taxon>
        <taxon>Asteroidea</taxon>
        <taxon>Valvatacea</taxon>
        <taxon>Valvatida</taxon>
        <taxon>Asterinidae</taxon>
        <taxon>Patiria</taxon>
    </lineage>
</organism>
<evidence type="ECO:0000313" key="4">
    <source>
        <dbReference type="EnsemblMetazoa" id="XP_038073254.1"/>
    </source>
</evidence>
<feature type="region of interest" description="Disordered" evidence="2">
    <location>
        <begin position="301"/>
        <end position="333"/>
    </location>
</feature>
<keyword evidence="1" id="KW-0393">Immunoglobulin domain</keyword>
<comment type="subcellular location">
    <subcellularLocation>
        <location evidence="1">Cell membrane</location>
        <topology evidence="1">Single-pass type I membrane protein</topology>
    </subcellularLocation>
</comment>
<dbReference type="EnsemblMetazoa" id="XM_038217326.1">
    <property type="protein sequence ID" value="XP_038073254.1"/>
    <property type="gene ID" value="LOC119741534"/>
</dbReference>
<sequence>MSDYRHRLAPISGVLPFNGPEGTDIDDPMHQRTYSGDSGYRSRASSKACSDHEVRRGPGHLGQGIEAHQEYVRRYTKSKHDAVVRDDKSRYGKAMGSGSRGIRSGASRHTEVAMHQPEPISTVSGRLFYKDNDIGIGEGIMDRDRRDSGFLSSFTLADETEGDYNAKGSSDLLHDPLQTNLGHGYKSDFCMGPVGDRYTVGAEGEKPELHQRGQNATPTPSEAGASGKFAESSRWSQTKGLQFPDSRSIEQYNQGYCISSPSLLIPDPMKWESQAVAASHDHSDSSWVAKSERDIRSYAYLGDGRKGSDYHSPSVEVDRKTHRRSDSSLDSVLSKTRSLQSNVSLSSGFGVHDGNEHTRVNSDVSRQDGLSLYPGTEVSMKRSSVPDIPLDKLFIRKVLSVAGMCVPSPAVVVSDKEWVLNSTQSAQAVNDAYCAASSEPSLELEQPSAELDAQLDPVRYGSNVNLEKRDYLEAFDRMYRAAKLMGINTVGRVIQISNFAGAMLDSRGGYLSIDDLDVHLYVPCGAVPDGPPQLVYVFVEGNLSSGRDQLTPCVHCGPSTLRFRKDVFLTYPHCAKDAAKYRFTFTKSKSGGYIREIRDGEDGVIHVDNHSITMTMNHFCGYSACAPVLEKSMLVCTFINEDIPAGRATIRLRICDDIESNLKEVEESESIHDFFLADPVQRMEVGRTGDVQGTLTLVSESWEITEPVCGRQTFRLSDLWHAACSDIAQATPSKLFHVRRKSQQRERLTAKMKVFQGDREQYSVDFLVKMPRRGIFHQNVPRSFDELLQLMKGYIYQQPTTRHEPMQLLTEGVYQRLCDELDVEAPVAHDWRLLPENLRGIHDRGHRWITSIETRAQRERQSPTGLVLDAFFAESKKSRKSKGNTLRDLKQGLLGLNRQDLHFAVSAIDHQLKGCEGAGITAMAGHDPDPNNNSTRRDHCHMTRQEMGERGELPSGDQCRQIRHMPTHGSPMASWQPRSSVDLHVINDQVLKQRFNSAGSYSLRKDSAYSSLSALDNFI</sequence>
<keyword evidence="5" id="KW-1185">Reference proteome</keyword>
<feature type="region of interest" description="Disordered" evidence="2">
    <location>
        <begin position="206"/>
        <end position="242"/>
    </location>
</feature>
<name>A0A914BB59_PATMI</name>
<dbReference type="PANTHER" id="PTHR12582">
    <property type="entry name" value="NETRIN RECEPTOR UNC5"/>
    <property type="match status" value="1"/>
</dbReference>
<dbReference type="RefSeq" id="XP_038073254.1">
    <property type="nucleotide sequence ID" value="XM_038217326.1"/>
</dbReference>
<protein>
    <recommendedName>
        <fullName evidence="1">Netrin receptor UNC5</fullName>
    </recommendedName>
</protein>
<keyword evidence="1" id="KW-0675">Receptor</keyword>
<accession>A0A914BB59</accession>
<evidence type="ECO:0000256" key="2">
    <source>
        <dbReference type="SAM" id="MobiDB-lite"/>
    </source>
</evidence>
<dbReference type="GeneID" id="119741534"/>
<evidence type="ECO:0000313" key="5">
    <source>
        <dbReference type="Proteomes" id="UP000887568"/>
    </source>
</evidence>
<dbReference type="Gene3D" id="2.60.220.30">
    <property type="match status" value="1"/>
</dbReference>
<feature type="domain" description="ZU5" evidence="3">
    <location>
        <begin position="498"/>
        <end position="619"/>
    </location>
</feature>
<dbReference type="SMART" id="SM00218">
    <property type="entry name" value="ZU5"/>
    <property type="match status" value="1"/>
</dbReference>
<dbReference type="InterPro" id="IPR000906">
    <property type="entry name" value="ZU5_dom"/>
</dbReference>
<dbReference type="InterPro" id="IPR011029">
    <property type="entry name" value="DEATH-like_dom_sf"/>
</dbReference>
<evidence type="ECO:0000256" key="1">
    <source>
        <dbReference type="RuleBase" id="RU367033"/>
    </source>
</evidence>
<keyword evidence="1" id="KW-0217">Developmental protein</keyword>
<dbReference type="PANTHER" id="PTHR12582:SF47">
    <property type="entry name" value="NETRIN RECEPTOR UNC-5"/>
    <property type="match status" value="1"/>
</dbReference>
<dbReference type="InterPro" id="IPR037936">
    <property type="entry name" value="UNC5A-D"/>
</dbReference>
<dbReference type="OrthoDB" id="5973910at2759"/>
<comment type="similarity">
    <text evidence="1">Belongs to the unc-5 family.</text>
</comment>
<dbReference type="OMA" id="TIRLRIC"/>
<dbReference type="SUPFAM" id="SSF47986">
    <property type="entry name" value="DEATH domain"/>
    <property type="match status" value="1"/>
</dbReference>